<dbReference type="InterPro" id="IPR011990">
    <property type="entry name" value="TPR-like_helical_dom_sf"/>
</dbReference>
<dbReference type="PANTHER" id="PTHR37038:SF14">
    <property type="entry name" value="TRANSCRIPTIONAL ACTIVATOR"/>
    <property type="match status" value="1"/>
</dbReference>
<dbReference type="InterPro" id="IPR053163">
    <property type="entry name" value="HTH-type_regulator_Rgg"/>
</dbReference>
<dbReference type="AlphaFoldDB" id="A0AAW9JZT3"/>
<name>A0AAW9JZT3_CARML</name>
<gene>
    <name evidence="2" type="ORF">RAK27_19450</name>
</gene>
<reference evidence="2" key="1">
    <citation type="submission" date="2023-08" db="EMBL/GenBank/DDBJ databases">
        <title>Genomic characterization of piscicolin 126 produced by Carnobacterium maltaromaticum CM22 strain isolated from salmon (Salmo salar).</title>
        <authorList>
            <person name="Gonzalez-Gragera E."/>
            <person name="Garcia-Lopez J.D."/>
            <person name="Teso-Perez C."/>
            <person name="Gimenez-Hernandez I."/>
            <person name="Peralta-Sanchez J.M."/>
            <person name="Valdivia E."/>
            <person name="Montalban-Lopez M."/>
            <person name="Martin-Platero A.M."/>
            <person name="Banos A."/>
            <person name="Martinez-Bueno M."/>
        </authorList>
    </citation>
    <scope>NUCLEOTIDE SEQUENCE</scope>
    <source>
        <strain evidence="2">CM22</strain>
    </source>
</reference>
<dbReference type="CDD" id="cd00093">
    <property type="entry name" value="HTH_XRE"/>
    <property type="match status" value="1"/>
</dbReference>
<dbReference type="InterPro" id="IPR010982">
    <property type="entry name" value="Lambda_DNA-bd_dom_sf"/>
</dbReference>
<dbReference type="SMART" id="SM00530">
    <property type="entry name" value="HTH_XRE"/>
    <property type="match status" value="1"/>
</dbReference>
<organism evidence="2 3">
    <name type="scientific">Carnobacterium maltaromaticum</name>
    <name type="common">Carnobacterium piscicola</name>
    <dbReference type="NCBI Taxonomy" id="2751"/>
    <lineage>
        <taxon>Bacteria</taxon>
        <taxon>Bacillati</taxon>
        <taxon>Bacillota</taxon>
        <taxon>Bacilli</taxon>
        <taxon>Lactobacillales</taxon>
        <taxon>Carnobacteriaceae</taxon>
        <taxon>Carnobacterium</taxon>
    </lineage>
</organism>
<dbReference type="Pfam" id="PF01381">
    <property type="entry name" value="HTH_3"/>
    <property type="match status" value="1"/>
</dbReference>
<dbReference type="SUPFAM" id="SSF48452">
    <property type="entry name" value="TPR-like"/>
    <property type="match status" value="1"/>
</dbReference>
<dbReference type="GO" id="GO:0003677">
    <property type="term" value="F:DNA binding"/>
    <property type="evidence" value="ECO:0007669"/>
    <property type="project" value="InterPro"/>
</dbReference>
<protein>
    <submittedName>
        <fullName evidence="2">Helix-turn-helix transcriptional regulator</fullName>
    </submittedName>
</protein>
<dbReference type="Proteomes" id="UP001290462">
    <property type="component" value="Unassembled WGS sequence"/>
</dbReference>
<comment type="caution">
    <text evidence="2">The sequence shown here is derived from an EMBL/GenBank/DDBJ whole genome shotgun (WGS) entry which is preliminary data.</text>
</comment>
<evidence type="ECO:0000313" key="3">
    <source>
        <dbReference type="Proteomes" id="UP001290462"/>
    </source>
</evidence>
<evidence type="ECO:0000259" key="1">
    <source>
        <dbReference type="PROSITE" id="PS50943"/>
    </source>
</evidence>
<dbReference type="PROSITE" id="PS50943">
    <property type="entry name" value="HTH_CROC1"/>
    <property type="match status" value="1"/>
</dbReference>
<feature type="domain" description="HTH cro/C1-type" evidence="1">
    <location>
        <begin position="8"/>
        <end position="61"/>
    </location>
</feature>
<evidence type="ECO:0000313" key="2">
    <source>
        <dbReference type="EMBL" id="MDZ5760824.1"/>
    </source>
</evidence>
<dbReference type="Gene3D" id="1.25.40.10">
    <property type="entry name" value="Tetratricopeptide repeat domain"/>
    <property type="match status" value="1"/>
</dbReference>
<proteinExistence type="predicted"/>
<sequence length="301" mass="35157">MPFIGTKVKERRLDKKISQTKLAEGIYTQGGISDLENNKNIPSLNILLEILERLDMDLSEFSNNSFKRKNNNGNIFKNIKLLCKDSKYLKAYDLLNNEINKNALKTTQEKKIYYYYLGVCSLFGIKKYSDSHYYFNLVLNLGATETLGIFNILSIGGIALTYAMELKQDKALIYYEKSLAQLKNYIANVDLDTEKYFFEIIKSYYDASVFYLNISKFSKTVELCTFGIDLQKKQHTTYELTMFNYKKAFSLNKLGDKEKSEEYYYYAEALARINNDYSVLKCIKNDKKEFNIQNYPFNNKV</sequence>
<dbReference type="EMBL" id="JAVBVO010000045">
    <property type="protein sequence ID" value="MDZ5760824.1"/>
    <property type="molecule type" value="Genomic_DNA"/>
</dbReference>
<dbReference type="InterPro" id="IPR001387">
    <property type="entry name" value="Cro/C1-type_HTH"/>
</dbReference>
<dbReference type="RefSeq" id="WP_322809962.1">
    <property type="nucleotide sequence ID" value="NZ_JAVBVO010000045.1"/>
</dbReference>
<dbReference type="SUPFAM" id="SSF47413">
    <property type="entry name" value="lambda repressor-like DNA-binding domains"/>
    <property type="match status" value="1"/>
</dbReference>
<accession>A0AAW9JZT3</accession>
<dbReference type="PANTHER" id="PTHR37038">
    <property type="entry name" value="TRANSCRIPTIONAL REGULATOR-RELATED"/>
    <property type="match status" value="1"/>
</dbReference>